<feature type="domain" description="Rhodanese" evidence="1">
    <location>
        <begin position="44"/>
        <end position="134"/>
    </location>
</feature>
<proteinExistence type="predicted"/>
<dbReference type="SUPFAM" id="SSF52821">
    <property type="entry name" value="Rhodanese/Cell cycle control phosphatase"/>
    <property type="match status" value="1"/>
</dbReference>
<comment type="caution">
    <text evidence="2">The sequence shown here is derived from an EMBL/GenBank/DDBJ whole genome shotgun (WGS) entry which is preliminary data.</text>
</comment>
<dbReference type="RefSeq" id="WP_242287262.1">
    <property type="nucleotide sequence ID" value="NZ_JAKKSL010000003.1"/>
</dbReference>
<dbReference type="SMART" id="SM00450">
    <property type="entry name" value="RHOD"/>
    <property type="match status" value="1"/>
</dbReference>
<dbReference type="InterPro" id="IPR036873">
    <property type="entry name" value="Rhodanese-like_dom_sf"/>
</dbReference>
<dbReference type="InterPro" id="IPR001763">
    <property type="entry name" value="Rhodanese-like_dom"/>
</dbReference>
<dbReference type="InterPro" id="IPR050229">
    <property type="entry name" value="GlpE_sulfurtransferase"/>
</dbReference>
<evidence type="ECO:0000313" key="3">
    <source>
        <dbReference type="Proteomes" id="UP001139646"/>
    </source>
</evidence>
<protein>
    <submittedName>
        <fullName evidence="2">Rhodanese-like domain-containing protein</fullName>
    </submittedName>
</protein>
<name>A0ABS9X3I8_9GAMM</name>
<dbReference type="PANTHER" id="PTHR43031">
    <property type="entry name" value="FAD-DEPENDENT OXIDOREDUCTASE"/>
    <property type="match status" value="1"/>
</dbReference>
<dbReference type="EMBL" id="JAKKSL010000003">
    <property type="protein sequence ID" value="MCI2284794.1"/>
    <property type="molecule type" value="Genomic_DNA"/>
</dbReference>
<dbReference type="Gene3D" id="3.40.250.10">
    <property type="entry name" value="Rhodanese-like domain"/>
    <property type="match status" value="1"/>
</dbReference>
<keyword evidence="3" id="KW-1185">Reference proteome</keyword>
<evidence type="ECO:0000259" key="1">
    <source>
        <dbReference type="PROSITE" id="PS50206"/>
    </source>
</evidence>
<sequence length="137" mass="14879">MINITHLNIIKSIALATSLFISTVFASDIPEISQQAFLSAVKMPSNNIVLLDVRTPAEYNEGHILGAINISHNAIEANLPQLAQYKNSNVVVYCRSGKRAAIAQDILNANGFTKLQHLTGDMNGRLEAKLPVVSQQP</sequence>
<dbReference type="CDD" id="cd00158">
    <property type="entry name" value="RHOD"/>
    <property type="match status" value="1"/>
</dbReference>
<organism evidence="2 3">
    <name type="scientific">Colwellia maritima</name>
    <dbReference type="NCBI Taxonomy" id="2912588"/>
    <lineage>
        <taxon>Bacteria</taxon>
        <taxon>Pseudomonadati</taxon>
        <taxon>Pseudomonadota</taxon>
        <taxon>Gammaproteobacteria</taxon>
        <taxon>Alteromonadales</taxon>
        <taxon>Colwelliaceae</taxon>
        <taxon>Colwellia</taxon>
    </lineage>
</organism>
<reference evidence="2" key="1">
    <citation type="submission" date="2022-01" db="EMBL/GenBank/DDBJ databases">
        <title>Colwellia maritima, isolated from seawater.</title>
        <authorList>
            <person name="Kristyanto S."/>
            <person name="Jung J."/>
            <person name="Jeon C.O."/>
        </authorList>
    </citation>
    <scope>NUCLEOTIDE SEQUENCE</scope>
    <source>
        <strain evidence="2">MSW7</strain>
    </source>
</reference>
<evidence type="ECO:0000313" key="2">
    <source>
        <dbReference type="EMBL" id="MCI2284794.1"/>
    </source>
</evidence>
<accession>A0ABS9X3I8</accession>
<dbReference type="Pfam" id="PF00581">
    <property type="entry name" value="Rhodanese"/>
    <property type="match status" value="1"/>
</dbReference>
<dbReference type="PROSITE" id="PS50206">
    <property type="entry name" value="RHODANESE_3"/>
    <property type="match status" value="1"/>
</dbReference>
<gene>
    <name evidence="2" type="ORF">L3081_17095</name>
</gene>
<dbReference type="Proteomes" id="UP001139646">
    <property type="component" value="Unassembled WGS sequence"/>
</dbReference>
<dbReference type="PANTHER" id="PTHR43031:SF16">
    <property type="entry name" value="OXIDOREDUCTASE"/>
    <property type="match status" value="1"/>
</dbReference>